<keyword evidence="3" id="KW-1133">Transmembrane helix</keyword>
<sequence>MNTLRGWWRRRRAALSSLPGRMPRLPDIVDDTTMTAASQDAAEADVMSGAYDEFLFAEENLVQMPYERMVDDQLALTQQRLRDHARRAVLRERQKLISVQSDVQQLEHRRAGVLEQIEVKETKLADELEILEGRRTGRAELLWPGTPPQQTTLPNAFLRLMMPYTVFFIVGLVDVFIIFFSFRELFPAAFWEPVLFTAPAVGVQVVFPHFIGDRINLLVRGFKHRLLLVAELAILTAVWIGFVLTLASMRMNFIRVTNQDISDEMYIAVYVGSICMLLGLGLWLLLVAVRHNPHEVTYARVNFALGMLRRRARILEQKAVAAGASIPAIQASLDVAESGFRDAIDTARIELAEATKSVYRRALINATRNVDFTSSYLGIAHPNANSSRERMIKERADGRKRRAEHSVRLSSSNNVTVPPSPDAFDDVEGNVS</sequence>
<feature type="transmembrane region" description="Helical" evidence="3">
    <location>
        <begin position="227"/>
        <end position="247"/>
    </location>
</feature>
<accession>A0A6J6E428</accession>
<evidence type="ECO:0000256" key="3">
    <source>
        <dbReference type="SAM" id="Phobius"/>
    </source>
</evidence>
<evidence type="ECO:0000313" key="4">
    <source>
        <dbReference type="EMBL" id="CAB4570039.1"/>
    </source>
</evidence>
<feature type="region of interest" description="Disordered" evidence="2">
    <location>
        <begin position="395"/>
        <end position="432"/>
    </location>
</feature>
<proteinExistence type="predicted"/>
<keyword evidence="3" id="KW-0812">Transmembrane</keyword>
<evidence type="ECO:0000256" key="2">
    <source>
        <dbReference type="SAM" id="MobiDB-lite"/>
    </source>
</evidence>
<feature type="coiled-coil region" evidence="1">
    <location>
        <begin position="103"/>
        <end position="134"/>
    </location>
</feature>
<feature type="transmembrane region" description="Helical" evidence="3">
    <location>
        <begin position="267"/>
        <end position="289"/>
    </location>
</feature>
<feature type="compositionally biased region" description="Acidic residues" evidence="2">
    <location>
        <begin position="423"/>
        <end position="432"/>
    </location>
</feature>
<protein>
    <submittedName>
        <fullName evidence="4">Unannotated protein</fullName>
    </submittedName>
</protein>
<keyword evidence="1" id="KW-0175">Coiled coil</keyword>
<evidence type="ECO:0000256" key="1">
    <source>
        <dbReference type="SAM" id="Coils"/>
    </source>
</evidence>
<keyword evidence="3" id="KW-0472">Membrane</keyword>
<feature type="transmembrane region" description="Helical" evidence="3">
    <location>
        <begin position="188"/>
        <end position="207"/>
    </location>
</feature>
<dbReference type="AlphaFoldDB" id="A0A6J6E428"/>
<reference evidence="4" key="1">
    <citation type="submission" date="2020-05" db="EMBL/GenBank/DDBJ databases">
        <authorList>
            <person name="Chiriac C."/>
            <person name="Salcher M."/>
            <person name="Ghai R."/>
            <person name="Kavagutti S V."/>
        </authorList>
    </citation>
    <scope>NUCLEOTIDE SEQUENCE</scope>
</reference>
<gene>
    <name evidence="4" type="ORF">UFOPK1591_01245</name>
</gene>
<dbReference type="EMBL" id="CAEZTD010000116">
    <property type="protein sequence ID" value="CAB4570039.1"/>
    <property type="molecule type" value="Genomic_DNA"/>
</dbReference>
<feature type="transmembrane region" description="Helical" evidence="3">
    <location>
        <begin position="164"/>
        <end position="182"/>
    </location>
</feature>
<organism evidence="4">
    <name type="scientific">freshwater metagenome</name>
    <dbReference type="NCBI Taxonomy" id="449393"/>
    <lineage>
        <taxon>unclassified sequences</taxon>
        <taxon>metagenomes</taxon>
        <taxon>ecological metagenomes</taxon>
    </lineage>
</organism>
<name>A0A6J6E428_9ZZZZ</name>